<evidence type="ECO:0000313" key="3">
    <source>
        <dbReference type="Proteomes" id="UP001172101"/>
    </source>
</evidence>
<gene>
    <name evidence="2" type="ORF">B0T26DRAFT_363739</name>
</gene>
<proteinExistence type="predicted"/>
<evidence type="ECO:0000256" key="1">
    <source>
        <dbReference type="SAM" id="Phobius"/>
    </source>
</evidence>
<evidence type="ECO:0000313" key="2">
    <source>
        <dbReference type="EMBL" id="KAK0713387.1"/>
    </source>
</evidence>
<dbReference type="EMBL" id="JAUIRO010000005">
    <property type="protein sequence ID" value="KAK0713387.1"/>
    <property type="molecule type" value="Genomic_DNA"/>
</dbReference>
<keyword evidence="1" id="KW-0472">Membrane</keyword>
<protein>
    <submittedName>
        <fullName evidence="2">Uncharacterized protein</fullName>
    </submittedName>
</protein>
<sequence length="114" mass="12874">MTRTDLSTHSFSVALPSHRRATRTLYGPVQRMQQSSPSISPEVIVAIALGIPALFIALLSLWVTYLSFTLSRSHIRPRSAVWTVALRPIEHRFQATGAEHDELPTVPYSAWRRH</sequence>
<comment type="caution">
    <text evidence="2">The sequence shown here is derived from an EMBL/GenBank/DDBJ whole genome shotgun (WGS) entry which is preliminary data.</text>
</comment>
<dbReference type="GeneID" id="85317887"/>
<organism evidence="2 3">
    <name type="scientific">Lasiosphaeria miniovina</name>
    <dbReference type="NCBI Taxonomy" id="1954250"/>
    <lineage>
        <taxon>Eukaryota</taxon>
        <taxon>Fungi</taxon>
        <taxon>Dikarya</taxon>
        <taxon>Ascomycota</taxon>
        <taxon>Pezizomycotina</taxon>
        <taxon>Sordariomycetes</taxon>
        <taxon>Sordariomycetidae</taxon>
        <taxon>Sordariales</taxon>
        <taxon>Lasiosphaeriaceae</taxon>
        <taxon>Lasiosphaeria</taxon>
    </lineage>
</organism>
<name>A0AA40ACP2_9PEZI</name>
<dbReference type="Proteomes" id="UP001172101">
    <property type="component" value="Unassembled WGS sequence"/>
</dbReference>
<keyword evidence="1" id="KW-0812">Transmembrane</keyword>
<keyword evidence="3" id="KW-1185">Reference proteome</keyword>
<dbReference type="AlphaFoldDB" id="A0AA40ACP2"/>
<keyword evidence="1" id="KW-1133">Transmembrane helix</keyword>
<accession>A0AA40ACP2</accession>
<reference evidence="2" key="1">
    <citation type="submission" date="2023-06" db="EMBL/GenBank/DDBJ databases">
        <title>Genome-scale phylogeny and comparative genomics of the fungal order Sordariales.</title>
        <authorList>
            <consortium name="Lawrence Berkeley National Laboratory"/>
            <person name="Hensen N."/>
            <person name="Bonometti L."/>
            <person name="Westerberg I."/>
            <person name="Brannstrom I.O."/>
            <person name="Guillou S."/>
            <person name="Cros-Aarteil S."/>
            <person name="Calhoun S."/>
            <person name="Haridas S."/>
            <person name="Kuo A."/>
            <person name="Mondo S."/>
            <person name="Pangilinan J."/>
            <person name="Riley R."/>
            <person name="LaButti K."/>
            <person name="Andreopoulos B."/>
            <person name="Lipzen A."/>
            <person name="Chen C."/>
            <person name="Yanf M."/>
            <person name="Daum C."/>
            <person name="Ng V."/>
            <person name="Clum A."/>
            <person name="Steindorff A."/>
            <person name="Ohm R."/>
            <person name="Martin F."/>
            <person name="Silar P."/>
            <person name="Natvig D."/>
            <person name="Lalanne C."/>
            <person name="Gautier V."/>
            <person name="Ament-velasquez S.L."/>
            <person name="Kruys A."/>
            <person name="Hutchinson M.I."/>
            <person name="Powell A.J."/>
            <person name="Barry K."/>
            <person name="Miller A.N."/>
            <person name="Grigoriev I.V."/>
            <person name="Debuchy R."/>
            <person name="Gladieux P."/>
            <person name="Thoren M.H."/>
            <person name="Johannesson H."/>
        </authorList>
    </citation>
    <scope>NUCLEOTIDE SEQUENCE</scope>
    <source>
        <strain evidence="2">SMH2392-1A</strain>
    </source>
</reference>
<feature type="transmembrane region" description="Helical" evidence="1">
    <location>
        <begin position="43"/>
        <end position="68"/>
    </location>
</feature>
<dbReference type="RefSeq" id="XP_060294710.1">
    <property type="nucleotide sequence ID" value="XM_060434617.1"/>
</dbReference>